<keyword evidence="2" id="KW-0732">Signal</keyword>
<feature type="compositionally biased region" description="Low complexity" evidence="1">
    <location>
        <begin position="138"/>
        <end position="152"/>
    </location>
</feature>
<dbReference type="GeneID" id="28765477"/>
<feature type="signal peptide" evidence="2">
    <location>
        <begin position="1"/>
        <end position="22"/>
    </location>
</feature>
<feature type="region of interest" description="Disordered" evidence="1">
    <location>
        <begin position="136"/>
        <end position="160"/>
    </location>
</feature>
<dbReference type="InParanoid" id="A0A177CH33"/>
<sequence length="352" mass="36113">MAYITLFSSLLPATLFFSPAQAADCNLAQSRRSGDPSGAAIASDLRGQDNALLQSVCNGGFPPGSDIISTWNTGSQIYNVTRFDSSQPLQYCFDAFDNIITQCIENDNYWGGDWKLGNEIYAIYDSTWPEHVLEAELESPPSSSAQDVSPSSTPDPPARATVVTTTIDGFPITQTFVPTTIADASPTTSSTTVDGVVVPLIIGAGGVAWIPFVPVGGAPPAVITPPADLPDGGNGDGDDNSDSQSSAPESTSSSSSSSSSRALRAPDDVFPADAGTATFDSGAAAQIVFFGAAAPTPTPSSSSEASAEPTVDSNAEAKKLCHERCGSKPGLTTSDGQWCLANCGCFLGAAGC</sequence>
<evidence type="ECO:0000313" key="3">
    <source>
        <dbReference type="EMBL" id="OAG06017.1"/>
    </source>
</evidence>
<feature type="compositionally biased region" description="Low complexity" evidence="1">
    <location>
        <begin position="242"/>
        <end position="260"/>
    </location>
</feature>
<evidence type="ECO:0000256" key="1">
    <source>
        <dbReference type="SAM" id="MobiDB-lite"/>
    </source>
</evidence>
<dbReference type="EMBL" id="KV441552">
    <property type="protein sequence ID" value="OAG06017.1"/>
    <property type="molecule type" value="Genomic_DNA"/>
</dbReference>
<feature type="chain" id="PRO_5008058282" evidence="2">
    <location>
        <begin position="23"/>
        <end position="352"/>
    </location>
</feature>
<dbReference type="Proteomes" id="UP000077069">
    <property type="component" value="Unassembled WGS sequence"/>
</dbReference>
<dbReference type="STRING" id="1460663.A0A177CH33"/>
<dbReference type="RefSeq" id="XP_018036382.1">
    <property type="nucleotide sequence ID" value="XM_018181991.1"/>
</dbReference>
<protein>
    <submittedName>
        <fullName evidence="3">Uncharacterized protein</fullName>
    </submittedName>
</protein>
<keyword evidence="4" id="KW-1185">Reference proteome</keyword>
<evidence type="ECO:0000256" key="2">
    <source>
        <dbReference type="SAM" id="SignalP"/>
    </source>
</evidence>
<dbReference type="OrthoDB" id="3786836at2759"/>
<name>A0A177CH33_9PLEO</name>
<accession>A0A177CH33</accession>
<reference evidence="3 4" key="1">
    <citation type="submission" date="2016-05" db="EMBL/GenBank/DDBJ databases">
        <title>Comparative analysis of secretome profiles of manganese(II)-oxidizing ascomycete fungi.</title>
        <authorList>
            <consortium name="DOE Joint Genome Institute"/>
            <person name="Zeiner C.A."/>
            <person name="Purvine S.O."/>
            <person name="Zink E.M."/>
            <person name="Wu S."/>
            <person name="Pasa-Tolic L."/>
            <person name="Chaput D.L."/>
            <person name="Haridas S."/>
            <person name="Grigoriev I.V."/>
            <person name="Santelli C.M."/>
            <person name="Hansel C.M."/>
        </authorList>
    </citation>
    <scope>NUCLEOTIDE SEQUENCE [LARGE SCALE GENOMIC DNA]</scope>
    <source>
        <strain evidence="3 4">AP3s5-JAC2a</strain>
    </source>
</reference>
<gene>
    <name evidence="3" type="ORF">CC84DRAFT_1205644</name>
</gene>
<dbReference type="AlphaFoldDB" id="A0A177CH33"/>
<feature type="region of interest" description="Disordered" evidence="1">
    <location>
        <begin position="223"/>
        <end position="269"/>
    </location>
</feature>
<organism evidence="3 4">
    <name type="scientific">Paraphaeosphaeria sporulosa</name>
    <dbReference type="NCBI Taxonomy" id="1460663"/>
    <lineage>
        <taxon>Eukaryota</taxon>
        <taxon>Fungi</taxon>
        <taxon>Dikarya</taxon>
        <taxon>Ascomycota</taxon>
        <taxon>Pezizomycotina</taxon>
        <taxon>Dothideomycetes</taxon>
        <taxon>Pleosporomycetidae</taxon>
        <taxon>Pleosporales</taxon>
        <taxon>Massarineae</taxon>
        <taxon>Didymosphaeriaceae</taxon>
        <taxon>Paraphaeosphaeria</taxon>
    </lineage>
</organism>
<evidence type="ECO:0000313" key="4">
    <source>
        <dbReference type="Proteomes" id="UP000077069"/>
    </source>
</evidence>
<proteinExistence type="predicted"/>